<proteinExistence type="inferred from homology"/>
<evidence type="ECO:0000256" key="2">
    <source>
        <dbReference type="ARBA" id="ARBA00004651"/>
    </source>
</evidence>
<evidence type="ECO:0000313" key="15">
    <source>
        <dbReference type="Proteomes" id="UP000023430"/>
    </source>
</evidence>
<name>X7FB87_9RHOB</name>
<protein>
    <recommendedName>
        <fullName evidence="13">Nickel/cobalt efflux system</fullName>
    </recommendedName>
</protein>
<keyword evidence="3" id="KW-0171">Cobalt transport</keyword>
<keyword evidence="6" id="KW-0533">Nickel</keyword>
<evidence type="ECO:0000256" key="3">
    <source>
        <dbReference type="ARBA" id="ARBA00022426"/>
    </source>
</evidence>
<gene>
    <name evidence="14" type="ORF">RISW2_18440</name>
</gene>
<keyword evidence="12" id="KW-0170">Cobalt</keyword>
<dbReference type="GO" id="GO:0032025">
    <property type="term" value="P:response to cobalt ion"/>
    <property type="evidence" value="ECO:0007669"/>
    <property type="project" value="TreeGrafter"/>
</dbReference>
<dbReference type="Pfam" id="PF03824">
    <property type="entry name" value="NicO"/>
    <property type="match status" value="1"/>
</dbReference>
<evidence type="ECO:0000256" key="11">
    <source>
        <dbReference type="ARBA" id="ARBA00023136"/>
    </source>
</evidence>
<evidence type="ECO:0000256" key="10">
    <source>
        <dbReference type="ARBA" id="ARBA00023112"/>
    </source>
</evidence>
<dbReference type="GO" id="GO:0005886">
    <property type="term" value="C:plasma membrane"/>
    <property type="evidence" value="ECO:0007669"/>
    <property type="project" value="UniProtKB-SubCell"/>
</dbReference>
<evidence type="ECO:0000256" key="7">
    <source>
        <dbReference type="ARBA" id="ARBA00022692"/>
    </source>
</evidence>
<feature type="transmembrane region" description="Helical" evidence="13">
    <location>
        <begin position="94"/>
        <end position="117"/>
    </location>
</feature>
<comment type="caution">
    <text evidence="14">The sequence shown here is derived from an EMBL/GenBank/DDBJ whole genome shotgun (WGS) entry which is preliminary data.</text>
</comment>
<dbReference type="PANTHER" id="PTHR40659:SF1">
    <property type="entry name" value="NICKEL_COBALT EFFLUX SYSTEM RCNA"/>
    <property type="match status" value="1"/>
</dbReference>
<feature type="transmembrane region" description="Helical" evidence="13">
    <location>
        <begin position="233"/>
        <end position="256"/>
    </location>
</feature>
<dbReference type="InterPro" id="IPR011541">
    <property type="entry name" value="Ni/Co_transpt_high_affinity"/>
</dbReference>
<comment type="function">
    <text evidence="1">Efflux system for nickel and cobalt.</text>
</comment>
<dbReference type="GO" id="GO:0010045">
    <property type="term" value="P:response to nickel cation"/>
    <property type="evidence" value="ECO:0007669"/>
    <property type="project" value="TreeGrafter"/>
</dbReference>
<evidence type="ECO:0000256" key="4">
    <source>
        <dbReference type="ARBA" id="ARBA00022448"/>
    </source>
</evidence>
<evidence type="ECO:0000256" key="9">
    <source>
        <dbReference type="ARBA" id="ARBA00023065"/>
    </source>
</evidence>
<evidence type="ECO:0000256" key="1">
    <source>
        <dbReference type="ARBA" id="ARBA00002510"/>
    </source>
</evidence>
<dbReference type="RefSeq" id="WP_043767291.1">
    <property type="nucleotide sequence ID" value="NZ_JAME01000005.1"/>
</dbReference>
<feature type="transmembrane region" description="Helical" evidence="13">
    <location>
        <begin position="262"/>
        <end position="290"/>
    </location>
</feature>
<dbReference type="GO" id="GO:0006824">
    <property type="term" value="P:cobalt ion transport"/>
    <property type="evidence" value="ECO:0007669"/>
    <property type="project" value="UniProtKB-KW"/>
</dbReference>
<feature type="transmembrane region" description="Helical" evidence="13">
    <location>
        <begin position="56"/>
        <end position="74"/>
    </location>
</feature>
<keyword evidence="9" id="KW-0406">Ion transport</keyword>
<dbReference type="STRING" id="1449351.RISW2_18440"/>
<evidence type="ECO:0000256" key="12">
    <source>
        <dbReference type="ARBA" id="ARBA00023285"/>
    </source>
</evidence>
<dbReference type="Proteomes" id="UP000023430">
    <property type="component" value="Unassembled WGS sequence"/>
</dbReference>
<evidence type="ECO:0000256" key="5">
    <source>
        <dbReference type="ARBA" id="ARBA00022475"/>
    </source>
</evidence>
<dbReference type="GO" id="GO:0015099">
    <property type="term" value="F:nickel cation transmembrane transporter activity"/>
    <property type="evidence" value="ECO:0007669"/>
    <property type="project" value="UniProtKB-UniRule"/>
</dbReference>
<dbReference type="GO" id="GO:0046583">
    <property type="term" value="F:monoatomic cation efflux transmembrane transporter activity"/>
    <property type="evidence" value="ECO:0007669"/>
    <property type="project" value="TreeGrafter"/>
</dbReference>
<evidence type="ECO:0000313" key="14">
    <source>
        <dbReference type="EMBL" id="ETX30167.1"/>
    </source>
</evidence>
<dbReference type="PANTHER" id="PTHR40659">
    <property type="entry name" value="NICKEL/COBALT EFFLUX SYSTEM RCNA"/>
    <property type="match status" value="1"/>
</dbReference>
<feature type="transmembrane region" description="Helical" evidence="13">
    <location>
        <begin position="302"/>
        <end position="323"/>
    </location>
</feature>
<feature type="transmembrane region" description="Helical" evidence="13">
    <location>
        <begin position="137"/>
        <end position="155"/>
    </location>
</feature>
<dbReference type="AlphaFoldDB" id="X7FB87"/>
<keyword evidence="8 13" id="KW-1133">Transmembrane helix</keyword>
<accession>X7FB87</accession>
<dbReference type="OrthoDB" id="9812956at2"/>
<keyword evidence="11 13" id="KW-0472">Membrane</keyword>
<dbReference type="EMBL" id="JAME01000005">
    <property type="protein sequence ID" value="ETX30167.1"/>
    <property type="molecule type" value="Genomic_DNA"/>
</dbReference>
<keyword evidence="15" id="KW-1185">Reference proteome</keyword>
<keyword evidence="4 13" id="KW-0813">Transport</keyword>
<keyword evidence="7 13" id="KW-0812">Transmembrane</keyword>
<evidence type="ECO:0000256" key="8">
    <source>
        <dbReference type="ARBA" id="ARBA00022989"/>
    </source>
</evidence>
<dbReference type="InterPro" id="IPR051224">
    <property type="entry name" value="NiCoT_RcnA"/>
</dbReference>
<comment type="similarity">
    <text evidence="13">Belongs to the NiCoT transporter (TC 2.A.52) family.</text>
</comment>
<evidence type="ECO:0000256" key="13">
    <source>
        <dbReference type="RuleBase" id="RU362101"/>
    </source>
</evidence>
<keyword evidence="10" id="KW-0921">Nickel transport</keyword>
<dbReference type="PATRIC" id="fig|1449351.3.peg.973"/>
<comment type="subcellular location">
    <subcellularLocation>
        <location evidence="2 13">Cell membrane</location>
        <topology evidence="2 13">Multi-pass membrane protein</topology>
    </subcellularLocation>
</comment>
<evidence type="ECO:0000256" key="6">
    <source>
        <dbReference type="ARBA" id="ARBA00022596"/>
    </source>
</evidence>
<organism evidence="14 15">
    <name type="scientific">Roseivivax isoporae LMG 25204</name>
    <dbReference type="NCBI Taxonomy" id="1449351"/>
    <lineage>
        <taxon>Bacteria</taxon>
        <taxon>Pseudomonadati</taxon>
        <taxon>Pseudomonadota</taxon>
        <taxon>Alphaproteobacteria</taxon>
        <taxon>Rhodobacterales</taxon>
        <taxon>Roseobacteraceae</taxon>
        <taxon>Roseivivax</taxon>
    </lineage>
</organism>
<dbReference type="eggNOG" id="COG2215">
    <property type="taxonomic scope" value="Bacteria"/>
</dbReference>
<keyword evidence="5" id="KW-1003">Cell membrane</keyword>
<sequence>MRPVLLILAGLVAAAALWLFGFGGADRVAAWAASGQQEAQRAMALGLRALRAGEPGALGALLGLCFAYGFFHAAGPGHGKVLIGGYGAGTQVPLGRLTALAVISSLAQAASAVALVYGGLWVLGWGRTEMEGAAERWFAPLSYAAVAALGLWLVVRGGRRLWRSAPAFAGGTGLVAAGAGPHRAGATVLHRGHDHDHHGHDHATAPDGTCASCGHRHGPSVEEVARVRSLREAVALVAAVALRPCTGALFLLILTWRMDIGAAGVLGAFVMGLGTAAVTVAVAVAAVTFREGALSRIATGSGAVRVAAGIEALAGAVIALLAFELLTRAI</sequence>
<reference evidence="14 15" key="1">
    <citation type="submission" date="2014-01" db="EMBL/GenBank/DDBJ databases">
        <title>Roseivivax isoporae LMG 25204 Genome Sequencing.</title>
        <authorList>
            <person name="Lai Q."/>
            <person name="Li G."/>
            <person name="Shao Z."/>
        </authorList>
    </citation>
    <scope>NUCLEOTIDE SEQUENCE [LARGE SCALE GENOMIC DNA]</scope>
    <source>
        <strain evidence="14 15">LMG 25204</strain>
    </source>
</reference>